<organism evidence="3 4">
    <name type="scientific">Salix dunnii</name>
    <dbReference type="NCBI Taxonomy" id="1413687"/>
    <lineage>
        <taxon>Eukaryota</taxon>
        <taxon>Viridiplantae</taxon>
        <taxon>Streptophyta</taxon>
        <taxon>Embryophyta</taxon>
        <taxon>Tracheophyta</taxon>
        <taxon>Spermatophyta</taxon>
        <taxon>Magnoliopsida</taxon>
        <taxon>eudicotyledons</taxon>
        <taxon>Gunneridae</taxon>
        <taxon>Pentapetalae</taxon>
        <taxon>rosids</taxon>
        <taxon>fabids</taxon>
        <taxon>Malpighiales</taxon>
        <taxon>Salicaceae</taxon>
        <taxon>Saliceae</taxon>
        <taxon>Salix</taxon>
    </lineage>
</organism>
<evidence type="ECO:0000256" key="2">
    <source>
        <dbReference type="SAM" id="Phobius"/>
    </source>
</evidence>
<feature type="compositionally biased region" description="Low complexity" evidence="1">
    <location>
        <begin position="1"/>
        <end position="16"/>
    </location>
</feature>
<reference evidence="3 4" key="1">
    <citation type="submission" date="2020-10" db="EMBL/GenBank/DDBJ databases">
        <title>Plant Genome Project.</title>
        <authorList>
            <person name="Zhang R.-G."/>
        </authorList>
    </citation>
    <scope>NUCLEOTIDE SEQUENCE [LARGE SCALE GENOMIC DNA]</scope>
    <source>
        <strain evidence="3">FAFU-HL-1</strain>
        <tissue evidence="3">Leaf</tissue>
    </source>
</reference>
<dbReference type="EMBL" id="JADGMS010000001">
    <property type="protein sequence ID" value="KAF9690238.1"/>
    <property type="molecule type" value="Genomic_DNA"/>
</dbReference>
<feature type="region of interest" description="Disordered" evidence="1">
    <location>
        <begin position="1"/>
        <end position="21"/>
    </location>
</feature>
<proteinExistence type="predicted"/>
<dbReference type="AlphaFoldDB" id="A0A835NCW9"/>
<evidence type="ECO:0000313" key="3">
    <source>
        <dbReference type="EMBL" id="KAF9690238.1"/>
    </source>
</evidence>
<keyword evidence="4" id="KW-1185">Reference proteome</keyword>
<name>A0A835NCW9_9ROSI</name>
<feature type="transmembrane region" description="Helical" evidence="2">
    <location>
        <begin position="106"/>
        <end position="125"/>
    </location>
</feature>
<evidence type="ECO:0000256" key="1">
    <source>
        <dbReference type="SAM" id="MobiDB-lite"/>
    </source>
</evidence>
<keyword evidence="2" id="KW-1133">Transmembrane helix</keyword>
<sequence>MSSSTKATSLQSSSLLHSRPKSTVGSPAYIAPKVLSRREYDGKNTGFCLAILYEPFCKTIVPHDLRVAYTSFLKCKLLLWTGKNWRCVVLWGGSVCYAGGSISMRAMGLVVYCTVGSFSSVLLLFTPVNKVGRLACAWFPLLIAGHGSGCILYHGELFISFLLG</sequence>
<dbReference type="Proteomes" id="UP000657918">
    <property type="component" value="Unassembled WGS sequence"/>
</dbReference>
<dbReference type="OrthoDB" id="193931at2759"/>
<evidence type="ECO:0000313" key="4">
    <source>
        <dbReference type="Proteomes" id="UP000657918"/>
    </source>
</evidence>
<keyword evidence="2" id="KW-0472">Membrane</keyword>
<feature type="transmembrane region" description="Helical" evidence="2">
    <location>
        <begin position="137"/>
        <end position="163"/>
    </location>
</feature>
<protein>
    <submittedName>
        <fullName evidence="3">Uncharacterized protein</fullName>
    </submittedName>
</protein>
<gene>
    <name evidence="3" type="ORF">SADUNF_Sadunf01G0174700</name>
</gene>
<keyword evidence="2" id="KW-0812">Transmembrane</keyword>
<comment type="caution">
    <text evidence="3">The sequence shown here is derived from an EMBL/GenBank/DDBJ whole genome shotgun (WGS) entry which is preliminary data.</text>
</comment>
<accession>A0A835NCW9</accession>